<evidence type="ECO:0000313" key="1">
    <source>
        <dbReference type="EMBL" id="AGF84981.1"/>
    </source>
</evidence>
<gene>
    <name evidence="1" type="ORF">glt_00172</name>
</gene>
<protein>
    <submittedName>
        <fullName evidence="1">Uncharacterized protein</fullName>
    </submittedName>
</protein>
<keyword evidence="2" id="KW-1185">Reference proteome</keyword>
<reference evidence="1 2" key="1">
    <citation type="submission" date="2012-10" db="EMBL/GenBank/DDBJ databases">
        <title>Complete genome sequence of Moumouvirus goulette.</title>
        <authorList>
            <person name="Fournous G."/>
            <person name="Bougalmi M."/>
            <person name="Colson P."/>
        </authorList>
    </citation>
    <scope>NUCLEOTIDE SEQUENCE [LARGE SCALE GENOMIC DNA]</scope>
</reference>
<organism evidence="1 2">
    <name type="scientific">Moumouvirus goulette</name>
    <dbReference type="NCBI Taxonomy" id="1247379"/>
    <lineage>
        <taxon>Viruses</taxon>
        <taxon>Varidnaviria</taxon>
        <taxon>Bamfordvirae</taxon>
        <taxon>Nucleocytoviricota</taxon>
        <taxon>Megaviricetes</taxon>
        <taxon>Imitervirales</taxon>
        <taxon>Mimiviridae</taxon>
        <taxon>Megamimivirinae</taxon>
        <taxon>Moumouvirus</taxon>
        <taxon>Moumouvirus goulettemassiliense</taxon>
    </lineage>
</organism>
<dbReference type="EMBL" id="KC008572">
    <property type="protein sequence ID" value="AGF84981.1"/>
    <property type="molecule type" value="Genomic_DNA"/>
</dbReference>
<sequence>MGNVFKKYMGLTDPDNDNNKEYVLCNCGRNATYRCGLEVNNDELEQIYNTHPYFKQYLSGATSTCYNYISCDECILPEFYLVFTFYPNGWKENFKFFQRYEPAQL</sequence>
<proteinExistence type="predicted"/>
<dbReference type="Proteomes" id="UP000241071">
    <property type="component" value="Segment"/>
</dbReference>
<name>M1PM36_9VIRU</name>
<evidence type="ECO:0000313" key="2">
    <source>
        <dbReference type="Proteomes" id="UP000241071"/>
    </source>
</evidence>
<accession>M1PM36</accession>